<organism evidence="2">
    <name type="scientific">Rhipicephalus appendiculatus</name>
    <name type="common">Brown ear tick</name>
    <dbReference type="NCBI Taxonomy" id="34631"/>
    <lineage>
        <taxon>Eukaryota</taxon>
        <taxon>Metazoa</taxon>
        <taxon>Ecdysozoa</taxon>
        <taxon>Arthropoda</taxon>
        <taxon>Chelicerata</taxon>
        <taxon>Arachnida</taxon>
        <taxon>Acari</taxon>
        <taxon>Parasitiformes</taxon>
        <taxon>Ixodida</taxon>
        <taxon>Ixodoidea</taxon>
        <taxon>Ixodidae</taxon>
        <taxon>Rhipicephalinae</taxon>
        <taxon>Rhipicephalus</taxon>
        <taxon>Rhipicephalus</taxon>
    </lineage>
</organism>
<feature type="transmembrane region" description="Helical" evidence="1">
    <location>
        <begin position="6"/>
        <end position="25"/>
    </location>
</feature>
<proteinExistence type="predicted"/>
<dbReference type="EMBL" id="GEDV01006617">
    <property type="protein sequence ID" value="JAP81940.1"/>
    <property type="molecule type" value="Transcribed_RNA"/>
</dbReference>
<keyword evidence="1" id="KW-1133">Transmembrane helix</keyword>
<dbReference type="AlphaFoldDB" id="A0A131YTX4"/>
<keyword evidence="1" id="KW-0812">Transmembrane</keyword>
<name>A0A131YTX4_RHIAP</name>
<evidence type="ECO:0000256" key="1">
    <source>
        <dbReference type="SAM" id="Phobius"/>
    </source>
</evidence>
<accession>A0A131YTX4</accession>
<protein>
    <submittedName>
        <fullName evidence="2">TIL domain containing protein</fullName>
    </submittedName>
</protein>
<dbReference type="Gene3D" id="2.10.25.10">
    <property type="entry name" value="Laminin"/>
    <property type="match status" value="1"/>
</dbReference>
<evidence type="ECO:0000313" key="2">
    <source>
        <dbReference type="EMBL" id="JAP81940.1"/>
    </source>
</evidence>
<reference evidence="2" key="1">
    <citation type="journal article" date="2016" name="Ticks Tick Borne Dis.">
        <title>De novo assembly and annotation of the salivary gland transcriptome of Rhipicephalus appendiculatus male and female ticks during blood feeding.</title>
        <authorList>
            <person name="de Castro M.H."/>
            <person name="de Klerk D."/>
            <person name="Pienaar R."/>
            <person name="Latif A.A."/>
            <person name="Rees D.J."/>
            <person name="Mans B.J."/>
        </authorList>
    </citation>
    <scope>NUCLEOTIDE SEQUENCE</scope>
    <source>
        <tissue evidence="2">Salivary glands</tissue>
    </source>
</reference>
<sequence>MAWNSQYFWILWLTAIVLSLGAWRCEGSERIKTERSCKPGEVYGCVSGHGPPGCSENECGMGPRPRDCYFDCALGCWCTGKMYRRKRDNKCVLKHECLL</sequence>
<keyword evidence="1" id="KW-0472">Membrane</keyword>